<proteinExistence type="predicted"/>
<sequence length="115" mass="12121">MRFSTVLLLVSTTAATATLPLTARQNTNAQTKSAKTGLTDQEALDIFNTLDTDDSNAPGSVNGNGLRNPLDGFSADETTDIVRQGLAEFREQNGIAESSDDEADDALAEGADDQE</sequence>
<protein>
    <submittedName>
        <fullName evidence="3">Uncharacterized protein</fullName>
    </submittedName>
</protein>
<feature type="chain" id="PRO_5047246600" evidence="2">
    <location>
        <begin position="18"/>
        <end position="115"/>
    </location>
</feature>
<feature type="signal peptide" evidence="2">
    <location>
        <begin position="1"/>
        <end position="17"/>
    </location>
</feature>
<feature type="compositionally biased region" description="Polar residues" evidence="1">
    <location>
        <begin position="55"/>
        <end position="65"/>
    </location>
</feature>
<evidence type="ECO:0000313" key="3">
    <source>
        <dbReference type="EMBL" id="KAK7732613.1"/>
    </source>
</evidence>
<organism evidence="3 4">
    <name type="scientific">Diaporthe eres</name>
    <name type="common">Phomopsis oblonga</name>
    <dbReference type="NCBI Taxonomy" id="83184"/>
    <lineage>
        <taxon>Eukaryota</taxon>
        <taxon>Fungi</taxon>
        <taxon>Dikarya</taxon>
        <taxon>Ascomycota</taxon>
        <taxon>Pezizomycotina</taxon>
        <taxon>Sordariomycetes</taxon>
        <taxon>Sordariomycetidae</taxon>
        <taxon>Diaporthales</taxon>
        <taxon>Diaporthaceae</taxon>
        <taxon>Diaporthe</taxon>
        <taxon>Diaporthe eres species complex</taxon>
    </lineage>
</organism>
<gene>
    <name evidence="3" type="ORF">SLS63_004868</name>
</gene>
<accession>A0ABR1PD35</accession>
<keyword evidence="4" id="KW-1185">Reference proteome</keyword>
<comment type="caution">
    <text evidence="3">The sequence shown here is derived from an EMBL/GenBank/DDBJ whole genome shotgun (WGS) entry which is preliminary data.</text>
</comment>
<dbReference type="EMBL" id="JAKNSF020000019">
    <property type="protein sequence ID" value="KAK7732613.1"/>
    <property type="molecule type" value="Genomic_DNA"/>
</dbReference>
<dbReference type="Proteomes" id="UP001430848">
    <property type="component" value="Unassembled WGS sequence"/>
</dbReference>
<evidence type="ECO:0000256" key="2">
    <source>
        <dbReference type="SAM" id="SignalP"/>
    </source>
</evidence>
<evidence type="ECO:0000313" key="4">
    <source>
        <dbReference type="Proteomes" id="UP001430848"/>
    </source>
</evidence>
<feature type="compositionally biased region" description="Acidic residues" evidence="1">
    <location>
        <begin position="98"/>
        <end position="115"/>
    </location>
</feature>
<feature type="region of interest" description="Disordered" evidence="1">
    <location>
        <begin position="50"/>
        <end position="115"/>
    </location>
</feature>
<keyword evidence="2" id="KW-0732">Signal</keyword>
<name>A0ABR1PD35_DIAER</name>
<reference evidence="3 4" key="1">
    <citation type="submission" date="2024-02" db="EMBL/GenBank/DDBJ databases">
        <title>De novo assembly and annotation of 12 fungi associated with fruit tree decline syndrome in Ontario, Canada.</title>
        <authorList>
            <person name="Sulman M."/>
            <person name="Ellouze W."/>
            <person name="Ilyukhin E."/>
        </authorList>
    </citation>
    <scope>NUCLEOTIDE SEQUENCE [LARGE SCALE GENOMIC DNA]</scope>
    <source>
        <strain evidence="3 4">M169</strain>
    </source>
</reference>
<evidence type="ECO:0000256" key="1">
    <source>
        <dbReference type="SAM" id="MobiDB-lite"/>
    </source>
</evidence>